<evidence type="ECO:0000313" key="3">
    <source>
        <dbReference type="EMBL" id="EDO06115.1"/>
    </source>
</evidence>
<proteinExistence type="predicted"/>
<protein>
    <submittedName>
        <fullName evidence="3">Uncharacterized protein</fullName>
    </submittedName>
</protein>
<dbReference type="OMA" id="VANSHIE"/>
<dbReference type="VEuPathDB" id="PiroplasmaDB:BBOV_II001580"/>
<evidence type="ECO:0000256" key="1">
    <source>
        <dbReference type="SAM" id="Coils"/>
    </source>
</evidence>
<comment type="caution">
    <text evidence="3">The sequence shown here is derived from an EMBL/GenBank/DDBJ whole genome shotgun (WGS) entry which is preliminary data.</text>
</comment>
<feature type="compositionally biased region" description="Basic and acidic residues" evidence="2">
    <location>
        <begin position="29"/>
        <end position="41"/>
    </location>
</feature>
<dbReference type="Proteomes" id="UP000002173">
    <property type="component" value="Chromosome 2"/>
</dbReference>
<accession>A7AT54</accession>
<name>A7AT54_BABBO</name>
<feature type="coiled-coil region" evidence="1">
    <location>
        <begin position="277"/>
        <end position="304"/>
    </location>
</feature>
<dbReference type="AlphaFoldDB" id="A7AT54"/>
<gene>
    <name evidence="3" type="ORF">BBOV_II001580</name>
</gene>
<evidence type="ECO:0000313" key="4">
    <source>
        <dbReference type="Proteomes" id="UP000002173"/>
    </source>
</evidence>
<feature type="region of interest" description="Disordered" evidence="2">
    <location>
        <begin position="14"/>
        <end position="41"/>
    </location>
</feature>
<reference evidence="3 4" key="1">
    <citation type="journal article" date="2007" name="PLoS Pathog.">
        <title>Genome sequence of Babesia bovis and comparative analysis of apicomplexan hemoprotozoa.</title>
        <authorList>
            <person name="Brayton K.A."/>
            <person name="Lau A.O.T."/>
            <person name="Herndon D.R."/>
            <person name="Hannick L."/>
            <person name="Kappmeyer L.S."/>
            <person name="Berens S.J."/>
            <person name="Bidwell S.L."/>
            <person name="Brown W.C."/>
            <person name="Crabtree J."/>
            <person name="Fadrosh D."/>
            <person name="Feldblum T."/>
            <person name="Forberger H.A."/>
            <person name="Haas B.J."/>
            <person name="Howell J.M."/>
            <person name="Khouri H."/>
            <person name="Koo H."/>
            <person name="Mann D.J."/>
            <person name="Norimine J."/>
            <person name="Paulsen I.T."/>
            <person name="Radune D."/>
            <person name="Ren Q."/>
            <person name="Smith R.K. Jr."/>
            <person name="Suarez C.E."/>
            <person name="White O."/>
            <person name="Wortman J.R."/>
            <person name="Knowles D.P. Jr."/>
            <person name="McElwain T.F."/>
            <person name="Nene V.M."/>
        </authorList>
    </citation>
    <scope>NUCLEOTIDE SEQUENCE [LARGE SCALE GENOMIC DNA]</scope>
    <source>
        <strain evidence="3">T2Bo</strain>
    </source>
</reference>
<keyword evidence="4" id="KW-1185">Reference proteome</keyword>
<dbReference type="InParanoid" id="A7AT54"/>
<evidence type="ECO:0000256" key="2">
    <source>
        <dbReference type="SAM" id="MobiDB-lite"/>
    </source>
</evidence>
<sequence>MHFLKGFVDGILAEGADSDNAPEGTYDSVETRDGNTSIRDDPHSRALNDIYRETRRECVASLELRYGEGCVEQLNAVLKTNHETVERLAQQLDETYQSLTDFNRELEQLAHQNLSLRKSNAALTNQVELLTSENSSLRSVVTNAELETKSQESRIAALCGKLPLASCYSIPGLLEDNAATFNVMKTRCAEVSERAAEIRSLKDQLKIANAQIELIAEERNSLITGNIPIEQRLRDAMSRQDRAIAIARMLAREVVHLRSVSANKASKSPHEIDYCAYLDLQRQVAELQVTIERLSDENAHLKEINGKIHNMYADLSKSSMSLKEDYLMEAIQSMSRMHQKQLTPLQLIFVQPTRVLDFELDMEFIRSSAIKCGYNPNVTQVAEHVETESAYGKEPTSREHDINPNTAVISDSSLTEQCNMNKTSGQPVKEPITAPERLNTAKQVWDDDLDIYDEILANEPWPPSARVSEPANEPEDILSVTTEQVQTKVTAQRSFAADVKVDLEKTKQAWNDDLDELLNEQ</sequence>
<organism evidence="3 4">
    <name type="scientific">Babesia bovis</name>
    <dbReference type="NCBI Taxonomy" id="5865"/>
    <lineage>
        <taxon>Eukaryota</taxon>
        <taxon>Sar</taxon>
        <taxon>Alveolata</taxon>
        <taxon>Apicomplexa</taxon>
        <taxon>Aconoidasida</taxon>
        <taxon>Piroplasmida</taxon>
        <taxon>Babesiidae</taxon>
        <taxon>Babesia</taxon>
    </lineage>
</organism>
<keyword evidence="1" id="KW-0175">Coiled coil</keyword>
<dbReference type="EMBL" id="AAXT01000003">
    <property type="protein sequence ID" value="EDO06115.1"/>
    <property type="molecule type" value="Genomic_DNA"/>
</dbReference>
<dbReference type="eggNOG" id="ENOG502QX2W">
    <property type="taxonomic scope" value="Eukaryota"/>
</dbReference>
<feature type="coiled-coil region" evidence="1">
    <location>
        <begin position="85"/>
        <end position="126"/>
    </location>
</feature>